<evidence type="ECO:0000256" key="5">
    <source>
        <dbReference type="HAMAP-Rule" id="MF_00822"/>
    </source>
</evidence>
<reference evidence="8" key="1">
    <citation type="journal article" date="2019" name="Int. J. Syst. Evol. Microbiol.">
        <title>The Global Catalogue of Microorganisms (GCM) 10K type strain sequencing project: providing services to taxonomists for standard genome sequencing and annotation.</title>
        <authorList>
            <consortium name="The Broad Institute Genomics Platform"/>
            <consortium name="The Broad Institute Genome Sequencing Center for Infectious Disease"/>
            <person name="Wu L."/>
            <person name="Ma J."/>
        </authorList>
    </citation>
    <scope>NUCLEOTIDE SEQUENCE [LARGE SCALE GENOMIC DNA]</scope>
    <source>
        <strain evidence="8">NBRC 112502</strain>
    </source>
</reference>
<evidence type="ECO:0000313" key="8">
    <source>
        <dbReference type="Proteomes" id="UP001156641"/>
    </source>
</evidence>
<feature type="domain" description="UreE urease accessory N-terminal" evidence="6">
    <location>
        <begin position="2"/>
        <end position="65"/>
    </location>
</feature>
<comment type="similarity">
    <text evidence="5">Belongs to the UreE family.</text>
</comment>
<evidence type="ECO:0000259" key="6">
    <source>
        <dbReference type="SMART" id="SM00988"/>
    </source>
</evidence>
<name>A0ABQ6A8V7_9PROT</name>
<dbReference type="Proteomes" id="UP001156641">
    <property type="component" value="Unassembled WGS sequence"/>
</dbReference>
<keyword evidence="8" id="KW-1185">Reference proteome</keyword>
<keyword evidence="3 5" id="KW-0533">Nickel</keyword>
<keyword evidence="2 5" id="KW-0963">Cytoplasm</keyword>
<protein>
    <recommendedName>
        <fullName evidence="5">Urease accessory protein UreE</fullName>
    </recommendedName>
</protein>
<evidence type="ECO:0000256" key="3">
    <source>
        <dbReference type="ARBA" id="ARBA00022596"/>
    </source>
</evidence>
<dbReference type="Pfam" id="PF05194">
    <property type="entry name" value="UreE_C"/>
    <property type="match status" value="1"/>
</dbReference>
<comment type="caution">
    <text evidence="7">The sequence shown here is derived from an EMBL/GenBank/DDBJ whole genome shotgun (WGS) entry which is preliminary data.</text>
</comment>
<dbReference type="HAMAP" id="MF_00822">
    <property type="entry name" value="UreE"/>
    <property type="match status" value="1"/>
</dbReference>
<evidence type="ECO:0000256" key="1">
    <source>
        <dbReference type="ARBA" id="ARBA00004496"/>
    </source>
</evidence>
<accession>A0ABQ6A8V7</accession>
<dbReference type="InterPro" id="IPR004029">
    <property type="entry name" value="UreE_N"/>
</dbReference>
<dbReference type="SUPFAM" id="SSF69737">
    <property type="entry name" value="Urease metallochaperone UreE, C-terminal domain"/>
    <property type="match status" value="1"/>
</dbReference>
<sequence length="143" mass="15915">MRAVRILPADQWHTAIHSVTLDYDRRYRRRLRFVTDQGTEILLDLPEAVHIRGGDALALEDGSYVEVRAADEALLEITAPTADALIRLAWHLGNRHLAVQFLPSCLRILEDHVIADMVRKLGGSAAQMTAPFDPEGGAYHSHG</sequence>
<gene>
    <name evidence="5 7" type="primary">ureE</name>
    <name evidence="7" type="ORF">GCM10010909_32970</name>
</gene>
<proteinExistence type="inferred from homology"/>
<dbReference type="PIRSF" id="PIRSF036402">
    <property type="entry name" value="Ureas_acces_UreE"/>
    <property type="match status" value="1"/>
</dbReference>
<evidence type="ECO:0000256" key="4">
    <source>
        <dbReference type="ARBA" id="ARBA00023186"/>
    </source>
</evidence>
<evidence type="ECO:0000313" key="7">
    <source>
        <dbReference type="EMBL" id="GLR68616.1"/>
    </source>
</evidence>
<dbReference type="RefSeq" id="WP_284259459.1">
    <property type="nucleotide sequence ID" value="NZ_BSOS01000090.1"/>
</dbReference>
<dbReference type="Gene3D" id="3.30.70.790">
    <property type="entry name" value="UreE, C-terminal domain"/>
    <property type="match status" value="1"/>
</dbReference>
<dbReference type="InterPro" id="IPR012406">
    <property type="entry name" value="UreE"/>
</dbReference>
<organism evidence="7 8">
    <name type="scientific">Acidocella aquatica</name>
    <dbReference type="NCBI Taxonomy" id="1922313"/>
    <lineage>
        <taxon>Bacteria</taxon>
        <taxon>Pseudomonadati</taxon>
        <taxon>Pseudomonadota</taxon>
        <taxon>Alphaproteobacteria</taxon>
        <taxon>Acetobacterales</taxon>
        <taxon>Acidocellaceae</taxon>
        <taxon>Acidocella</taxon>
    </lineage>
</organism>
<dbReference type="EMBL" id="BSOS01000090">
    <property type="protein sequence ID" value="GLR68616.1"/>
    <property type="molecule type" value="Genomic_DNA"/>
</dbReference>
<dbReference type="Pfam" id="PF02814">
    <property type="entry name" value="UreE_N"/>
    <property type="match status" value="1"/>
</dbReference>
<dbReference type="Gene3D" id="2.60.260.20">
    <property type="entry name" value="Urease metallochaperone UreE, N-terminal domain"/>
    <property type="match status" value="1"/>
</dbReference>
<dbReference type="SUPFAM" id="SSF69287">
    <property type="entry name" value="Urease metallochaperone UreE, N-terminal domain"/>
    <property type="match status" value="1"/>
</dbReference>
<evidence type="ECO:0000256" key="2">
    <source>
        <dbReference type="ARBA" id="ARBA00022490"/>
    </source>
</evidence>
<dbReference type="CDD" id="cd00571">
    <property type="entry name" value="UreE"/>
    <property type="match status" value="1"/>
</dbReference>
<dbReference type="InterPro" id="IPR007864">
    <property type="entry name" value="UreE_C_dom"/>
</dbReference>
<comment type="subcellular location">
    <subcellularLocation>
        <location evidence="1 5">Cytoplasm</location>
    </subcellularLocation>
</comment>
<keyword evidence="4 5" id="KW-0143">Chaperone</keyword>
<dbReference type="InterPro" id="IPR036118">
    <property type="entry name" value="UreE_N_sf"/>
</dbReference>
<dbReference type="SMART" id="SM00988">
    <property type="entry name" value="UreE_N"/>
    <property type="match status" value="1"/>
</dbReference>
<comment type="function">
    <text evidence="5">Involved in urease metallocenter assembly. Binds nickel. Probably functions as a nickel donor during metallocenter assembly.</text>
</comment>